<keyword evidence="8" id="KW-0732">Signal</keyword>
<dbReference type="Proteomes" id="UP001165060">
    <property type="component" value="Unassembled WGS sequence"/>
</dbReference>
<evidence type="ECO:0000313" key="9">
    <source>
        <dbReference type="EMBL" id="GMI33049.1"/>
    </source>
</evidence>
<comment type="caution">
    <text evidence="9">The sequence shown here is derived from an EMBL/GenBank/DDBJ whole genome shotgun (WGS) entry which is preliminary data.</text>
</comment>
<dbReference type="InterPro" id="IPR013880">
    <property type="entry name" value="Yos1"/>
</dbReference>
<evidence type="ECO:0000256" key="4">
    <source>
        <dbReference type="ARBA" id="ARBA00022927"/>
    </source>
</evidence>
<gene>
    <name evidence="9" type="ORF">TeGR_g7712</name>
</gene>
<evidence type="ECO:0000256" key="6">
    <source>
        <dbReference type="ARBA" id="ARBA00023136"/>
    </source>
</evidence>
<comment type="subcellular location">
    <subcellularLocation>
        <location evidence="1">Membrane</location>
    </subcellularLocation>
</comment>
<dbReference type="PANTHER" id="PTHR15858:SF0">
    <property type="entry name" value="IMMEDIATE EARLY RESPONSE 3-INTERACTING PROTEIN 1"/>
    <property type="match status" value="1"/>
</dbReference>
<organism evidence="9 10">
    <name type="scientific">Tetraparma gracilis</name>
    <dbReference type="NCBI Taxonomy" id="2962635"/>
    <lineage>
        <taxon>Eukaryota</taxon>
        <taxon>Sar</taxon>
        <taxon>Stramenopiles</taxon>
        <taxon>Ochrophyta</taxon>
        <taxon>Bolidophyceae</taxon>
        <taxon>Parmales</taxon>
        <taxon>Triparmaceae</taxon>
        <taxon>Tetraparma</taxon>
    </lineage>
</organism>
<dbReference type="PANTHER" id="PTHR15858">
    <property type="entry name" value="IMMEDIATE EARLY RESPONSE 3-INTERACTING PROTEIN 1"/>
    <property type="match status" value="1"/>
</dbReference>
<evidence type="ECO:0000256" key="8">
    <source>
        <dbReference type="SAM" id="SignalP"/>
    </source>
</evidence>
<evidence type="ECO:0000256" key="3">
    <source>
        <dbReference type="ARBA" id="ARBA00022692"/>
    </source>
</evidence>
<comment type="similarity">
    <text evidence="7">Belongs to the YOS1 family.</text>
</comment>
<keyword evidence="10" id="KW-1185">Reference proteome</keyword>
<keyword evidence="3" id="KW-0812">Transmembrane</keyword>
<keyword evidence="2" id="KW-0813">Transport</keyword>
<keyword evidence="5" id="KW-1133">Transmembrane helix</keyword>
<evidence type="ECO:0000313" key="10">
    <source>
        <dbReference type="Proteomes" id="UP001165060"/>
    </source>
</evidence>
<sequence length="79" mass="8324">MGFSLFNLFKAGLLLTNAVLVLHRARFLSKFGLASPDAIGLPPLKAQAAGLLNAVEYLRVPVVACNGVTILFELLLGGT</sequence>
<protein>
    <recommendedName>
        <fullName evidence="11">Immediate early response 3-interacting protein 1</fullName>
    </recommendedName>
</protein>
<evidence type="ECO:0000256" key="1">
    <source>
        <dbReference type="ARBA" id="ARBA00004370"/>
    </source>
</evidence>
<reference evidence="9 10" key="1">
    <citation type="journal article" date="2023" name="Commun. Biol.">
        <title>Genome analysis of Parmales, the sister group of diatoms, reveals the evolutionary specialization of diatoms from phago-mixotrophs to photoautotrophs.</title>
        <authorList>
            <person name="Ban H."/>
            <person name="Sato S."/>
            <person name="Yoshikawa S."/>
            <person name="Yamada K."/>
            <person name="Nakamura Y."/>
            <person name="Ichinomiya M."/>
            <person name="Sato N."/>
            <person name="Blanc-Mathieu R."/>
            <person name="Endo H."/>
            <person name="Kuwata A."/>
            <person name="Ogata H."/>
        </authorList>
    </citation>
    <scope>NUCLEOTIDE SEQUENCE [LARGE SCALE GENOMIC DNA]</scope>
</reference>
<proteinExistence type="inferred from homology"/>
<evidence type="ECO:0000256" key="5">
    <source>
        <dbReference type="ARBA" id="ARBA00022989"/>
    </source>
</evidence>
<evidence type="ECO:0000256" key="7">
    <source>
        <dbReference type="ARBA" id="ARBA00024203"/>
    </source>
</evidence>
<dbReference type="EMBL" id="BRYB01001759">
    <property type="protein sequence ID" value="GMI33049.1"/>
    <property type="molecule type" value="Genomic_DNA"/>
</dbReference>
<dbReference type="Pfam" id="PF08571">
    <property type="entry name" value="Yos1"/>
    <property type="match status" value="1"/>
</dbReference>
<feature type="chain" id="PRO_5047125959" description="Immediate early response 3-interacting protein 1" evidence="8">
    <location>
        <begin position="19"/>
        <end position="79"/>
    </location>
</feature>
<feature type="signal peptide" evidence="8">
    <location>
        <begin position="1"/>
        <end position="18"/>
    </location>
</feature>
<keyword evidence="6" id="KW-0472">Membrane</keyword>
<name>A0ABQ6MV17_9STRA</name>
<evidence type="ECO:0008006" key="11">
    <source>
        <dbReference type="Google" id="ProtNLM"/>
    </source>
</evidence>
<evidence type="ECO:0000256" key="2">
    <source>
        <dbReference type="ARBA" id="ARBA00022448"/>
    </source>
</evidence>
<accession>A0ABQ6MV17</accession>
<keyword evidence="4" id="KW-0653">Protein transport</keyword>